<reference evidence="7" key="1">
    <citation type="submission" date="2021-03" db="EMBL/GenBank/DDBJ databases">
        <title>Comparative genomics and phylogenomic investigation of the class Geoglossomycetes provide insights into ecological specialization and systematics.</title>
        <authorList>
            <person name="Melie T."/>
            <person name="Pirro S."/>
            <person name="Miller A.N."/>
            <person name="Quandt A."/>
        </authorList>
    </citation>
    <scope>NUCLEOTIDE SEQUENCE</scope>
    <source>
        <strain evidence="7">CAQ_001_2017</strain>
    </source>
</reference>
<dbReference type="AlphaFoldDB" id="A0A9P8LC04"/>
<name>A0A9P8LC04_9PEZI</name>
<sequence length="429" mass="47455">MAEPRLSTASGGFRVLVIGAGECGIQKILFFLGAWLGSRLTKEREGVTGITGLLVAQGLKKAGIDHAVFESEPSAGHYRPREWSIGMHWSLPFLEKILPADLWVRLKEAQNDPFHESPPKDIFPILNSQTGEVLKNMPLPRTVRVSRRKMRTLCTEGIDIQYGKTLSDITYDPSGVGVTAVFADGTTAKGSVLVGCDGPRSKVRELLVGPEKAAPSMLEVTHNNMAIEYRDAEKSLFMRKVHPIFYMGIHPDGHLVFITNVPDRDKPETWRFQVVMSWVGFCDRELDDAGRLALIKQRGESLAEPFRSAIMWIPDGTPVPSNDIGYWATAPWDNRGGRATLAGDAAHPLPPHRGQGINHCVMDVFRLTEALRAASSKDGDLAAALAAYEAEMVNRGADEVRSSLQNAQMLYDWDKVRDSPLMRNSLDRK</sequence>
<accession>A0A9P8LC04</accession>
<dbReference type="SUPFAM" id="SSF51905">
    <property type="entry name" value="FAD/NAD(P)-binding domain"/>
    <property type="match status" value="1"/>
</dbReference>
<dbReference type="Pfam" id="PF01494">
    <property type="entry name" value="FAD_binding_3"/>
    <property type="match status" value="1"/>
</dbReference>
<dbReference type="InterPro" id="IPR036188">
    <property type="entry name" value="FAD/NAD-bd_sf"/>
</dbReference>
<evidence type="ECO:0000313" key="7">
    <source>
        <dbReference type="EMBL" id="KAH0559497.1"/>
    </source>
</evidence>
<keyword evidence="4" id="KW-0560">Oxidoreductase</keyword>
<evidence type="ECO:0000256" key="4">
    <source>
        <dbReference type="ARBA" id="ARBA00023002"/>
    </source>
</evidence>
<protein>
    <recommendedName>
        <fullName evidence="6">FAD-binding domain-containing protein</fullName>
    </recommendedName>
</protein>
<evidence type="ECO:0000256" key="2">
    <source>
        <dbReference type="ARBA" id="ARBA00022630"/>
    </source>
</evidence>
<dbReference type="PANTHER" id="PTHR47178">
    <property type="entry name" value="MONOOXYGENASE, FAD-BINDING"/>
    <property type="match status" value="1"/>
</dbReference>
<evidence type="ECO:0000313" key="8">
    <source>
        <dbReference type="Proteomes" id="UP000750711"/>
    </source>
</evidence>
<dbReference type="GO" id="GO:0004497">
    <property type="term" value="F:monooxygenase activity"/>
    <property type="evidence" value="ECO:0007669"/>
    <property type="project" value="UniProtKB-KW"/>
</dbReference>
<evidence type="ECO:0000256" key="1">
    <source>
        <dbReference type="ARBA" id="ARBA00001974"/>
    </source>
</evidence>
<evidence type="ECO:0000256" key="5">
    <source>
        <dbReference type="ARBA" id="ARBA00023033"/>
    </source>
</evidence>
<keyword evidence="2" id="KW-0285">Flavoprotein</keyword>
<feature type="domain" description="FAD-binding" evidence="6">
    <location>
        <begin position="155"/>
        <end position="398"/>
    </location>
</feature>
<dbReference type="Gene3D" id="3.50.50.60">
    <property type="entry name" value="FAD/NAD(P)-binding domain"/>
    <property type="match status" value="1"/>
</dbReference>
<proteinExistence type="predicted"/>
<organism evidence="7 8">
    <name type="scientific">Trichoglossum hirsutum</name>
    <dbReference type="NCBI Taxonomy" id="265104"/>
    <lineage>
        <taxon>Eukaryota</taxon>
        <taxon>Fungi</taxon>
        <taxon>Dikarya</taxon>
        <taxon>Ascomycota</taxon>
        <taxon>Pezizomycotina</taxon>
        <taxon>Geoglossomycetes</taxon>
        <taxon>Geoglossales</taxon>
        <taxon>Geoglossaceae</taxon>
        <taxon>Trichoglossum</taxon>
    </lineage>
</organism>
<dbReference type="Proteomes" id="UP000750711">
    <property type="component" value="Unassembled WGS sequence"/>
</dbReference>
<keyword evidence="3" id="KW-0274">FAD</keyword>
<dbReference type="EMBL" id="JAGHQM010000584">
    <property type="protein sequence ID" value="KAH0559497.1"/>
    <property type="molecule type" value="Genomic_DNA"/>
</dbReference>
<dbReference type="InterPro" id="IPR002938">
    <property type="entry name" value="FAD-bd"/>
</dbReference>
<comment type="cofactor">
    <cofactor evidence="1">
        <name>FAD</name>
        <dbReference type="ChEBI" id="CHEBI:57692"/>
    </cofactor>
</comment>
<dbReference type="GO" id="GO:0071949">
    <property type="term" value="F:FAD binding"/>
    <property type="evidence" value="ECO:0007669"/>
    <property type="project" value="InterPro"/>
</dbReference>
<evidence type="ECO:0000256" key="3">
    <source>
        <dbReference type="ARBA" id="ARBA00022827"/>
    </source>
</evidence>
<keyword evidence="8" id="KW-1185">Reference proteome</keyword>
<evidence type="ECO:0000259" key="6">
    <source>
        <dbReference type="Pfam" id="PF01494"/>
    </source>
</evidence>
<gene>
    <name evidence="7" type="ORF">GP486_003988</name>
</gene>
<dbReference type="PANTHER" id="PTHR47178:SF2">
    <property type="entry name" value="FAD-BINDING DOMAIN-CONTAINING PROTEIN"/>
    <property type="match status" value="1"/>
</dbReference>
<comment type="caution">
    <text evidence="7">The sequence shown here is derived from an EMBL/GenBank/DDBJ whole genome shotgun (WGS) entry which is preliminary data.</text>
</comment>
<keyword evidence="5" id="KW-0503">Monooxygenase</keyword>
<dbReference type="PRINTS" id="PR00420">
    <property type="entry name" value="RNGMNOXGNASE"/>
</dbReference>